<protein>
    <submittedName>
        <fullName evidence="2">dTDP-6-deoxy-3,4-keto-hexulose isomerase</fullName>
    </submittedName>
</protein>
<dbReference type="RefSeq" id="WP_081086319.1">
    <property type="nucleotide sequence ID" value="NZ_LNUR01000009.1"/>
</dbReference>
<feature type="domain" description="Sugar 3,4-ketoisomerase QdtA cupin" evidence="1">
    <location>
        <begin position="4"/>
        <end position="131"/>
    </location>
</feature>
<dbReference type="EMBL" id="KC999968">
    <property type="protein sequence ID" value="AID70999.1"/>
    <property type="molecule type" value="Genomic_DNA"/>
</dbReference>
<dbReference type="Gene3D" id="2.60.120.10">
    <property type="entry name" value="Jelly Rolls"/>
    <property type="match status" value="1"/>
</dbReference>
<organism evidence="2">
    <name type="scientific">Aeromonas hydrophila</name>
    <dbReference type="NCBI Taxonomy" id="644"/>
    <lineage>
        <taxon>Bacteria</taxon>
        <taxon>Pseudomonadati</taxon>
        <taxon>Pseudomonadota</taxon>
        <taxon>Gammaproteobacteria</taxon>
        <taxon>Aeromonadales</taxon>
        <taxon>Aeromonadaceae</taxon>
        <taxon>Aeromonas</taxon>
    </lineage>
</organism>
<reference evidence="2" key="1">
    <citation type="journal article" date="2013" name="PLoS ONE">
        <title>Implication of lateral genetic transfer in the emergence of Aeromonas hydrophila isolates of epidemic outbreaks in channel catfish.</title>
        <authorList>
            <person name="Hossain M.J."/>
            <person name="Waldbieser G.C."/>
            <person name="Sun D."/>
            <person name="Capps N.K."/>
            <person name="Hemstreet W.B."/>
            <person name="Carlisle K."/>
            <person name="Griffin M.J."/>
            <person name="Khoo L."/>
            <person name="Goodwin A.E."/>
            <person name="Sonstegard T.S."/>
            <person name="Schroeder S."/>
            <person name="Hayden K."/>
            <person name="Newton J.C."/>
            <person name="Terhune J.S."/>
            <person name="Liles M.R."/>
        </authorList>
    </citation>
    <scope>NUCLEOTIDE SEQUENCE</scope>
    <source>
        <strain evidence="2">TN97-08</strain>
    </source>
</reference>
<sequence length="140" mass="16047">MNLIKLIDFPILGDERGGLVALEANRCVPFDIKRVYYIYHTTAGVTRGFHAHKTLKQVAVVVHGSCRFVLDDGNNRVEVLLNNPGQGLLIESFMWREMHDFSHDCVLMVLADQVYDEADYIRDYSQFVEVAKNRVYSPVK</sequence>
<proteinExistence type="predicted"/>
<evidence type="ECO:0000259" key="1">
    <source>
        <dbReference type="Pfam" id="PF05523"/>
    </source>
</evidence>
<dbReference type="InterPro" id="IPR014710">
    <property type="entry name" value="RmlC-like_jellyroll"/>
</dbReference>
<dbReference type="Pfam" id="PF05523">
    <property type="entry name" value="FdtA"/>
    <property type="match status" value="1"/>
</dbReference>
<dbReference type="SUPFAM" id="SSF51182">
    <property type="entry name" value="RmlC-like cupins"/>
    <property type="match status" value="1"/>
</dbReference>
<evidence type="ECO:0000313" key="2">
    <source>
        <dbReference type="EMBL" id="AID70999.1"/>
    </source>
</evidence>
<name>A0A068FT24_AERHY</name>
<accession>A0A068FT24</accession>
<dbReference type="AlphaFoldDB" id="A0A068FT24"/>
<keyword evidence="2" id="KW-0413">Isomerase</keyword>
<dbReference type="InterPro" id="IPR011051">
    <property type="entry name" value="RmlC_Cupin_sf"/>
</dbReference>
<dbReference type="GO" id="GO:0016853">
    <property type="term" value="F:isomerase activity"/>
    <property type="evidence" value="ECO:0007669"/>
    <property type="project" value="UniProtKB-KW"/>
</dbReference>
<gene>
    <name evidence="2" type="primary">fdtA</name>
</gene>
<dbReference type="CDD" id="cd20292">
    <property type="entry name" value="cupin_QdtA-like"/>
    <property type="match status" value="1"/>
</dbReference>
<dbReference type="InterPro" id="IPR008894">
    <property type="entry name" value="QdtA_cupin_dom"/>
</dbReference>